<reference evidence="12" key="2">
    <citation type="journal article" date="2024" name="Plant">
        <title>Genomic evolution and insights into agronomic trait innovations of Sesamum species.</title>
        <authorList>
            <person name="Miao H."/>
            <person name="Wang L."/>
            <person name="Qu L."/>
            <person name="Liu H."/>
            <person name="Sun Y."/>
            <person name="Le M."/>
            <person name="Wang Q."/>
            <person name="Wei S."/>
            <person name="Zheng Y."/>
            <person name="Lin W."/>
            <person name="Duan Y."/>
            <person name="Cao H."/>
            <person name="Xiong S."/>
            <person name="Wang X."/>
            <person name="Wei L."/>
            <person name="Li C."/>
            <person name="Ma Q."/>
            <person name="Ju M."/>
            <person name="Zhao R."/>
            <person name="Li G."/>
            <person name="Mu C."/>
            <person name="Tian Q."/>
            <person name="Mei H."/>
            <person name="Zhang T."/>
            <person name="Gao T."/>
            <person name="Zhang H."/>
        </authorList>
    </citation>
    <scope>NUCLEOTIDE SEQUENCE</scope>
    <source>
        <strain evidence="12">K16</strain>
    </source>
</reference>
<proteinExistence type="inferred from homology"/>
<gene>
    <name evidence="12" type="ORF">Sango_1485500</name>
</gene>
<keyword evidence="13" id="KW-1185">Reference proteome</keyword>
<feature type="compositionally biased region" description="Polar residues" evidence="10">
    <location>
        <begin position="389"/>
        <end position="399"/>
    </location>
</feature>
<keyword evidence="4" id="KW-0808">Transferase</keyword>
<dbReference type="Gene3D" id="1.10.510.10">
    <property type="entry name" value="Transferase(Phosphotransferase) domain 1"/>
    <property type="match status" value="2"/>
</dbReference>
<dbReference type="PANTHER" id="PTHR45637">
    <property type="entry name" value="FLIPPASE KINASE 1-RELATED"/>
    <property type="match status" value="1"/>
</dbReference>
<dbReference type="EC" id="2.7.11.1" evidence="2"/>
<dbReference type="AlphaFoldDB" id="A0AAE1WNA0"/>
<feature type="region of interest" description="Disordered" evidence="10">
    <location>
        <begin position="465"/>
        <end position="531"/>
    </location>
</feature>
<dbReference type="InterPro" id="IPR000719">
    <property type="entry name" value="Prot_kinase_dom"/>
</dbReference>
<comment type="caution">
    <text evidence="12">The sequence shown here is derived from an EMBL/GenBank/DDBJ whole genome shotgun (WGS) entry which is preliminary data.</text>
</comment>
<dbReference type="FunFam" id="3.30.200.20:FF:000032">
    <property type="entry name" value="Serine/threonine-protein kinase D6PK-like"/>
    <property type="match status" value="1"/>
</dbReference>
<protein>
    <recommendedName>
        <fullName evidence="2">non-specific serine/threonine protein kinase</fullName>
        <ecNumber evidence="2">2.7.11.1</ecNumber>
    </recommendedName>
</protein>
<evidence type="ECO:0000313" key="13">
    <source>
        <dbReference type="Proteomes" id="UP001289374"/>
    </source>
</evidence>
<dbReference type="PROSITE" id="PS50011">
    <property type="entry name" value="PROTEIN_KINASE_DOM"/>
    <property type="match status" value="1"/>
</dbReference>
<keyword evidence="3" id="KW-0723">Serine/threonine-protein kinase</keyword>
<evidence type="ECO:0000256" key="7">
    <source>
        <dbReference type="ARBA" id="ARBA00022840"/>
    </source>
</evidence>
<name>A0AAE1WNA0_9LAMI</name>
<dbReference type="InterPro" id="IPR011009">
    <property type="entry name" value="Kinase-like_dom_sf"/>
</dbReference>
<dbReference type="GO" id="GO:0004674">
    <property type="term" value="F:protein serine/threonine kinase activity"/>
    <property type="evidence" value="ECO:0007669"/>
    <property type="project" value="UniProtKB-KW"/>
</dbReference>
<reference evidence="12" key="1">
    <citation type="submission" date="2020-06" db="EMBL/GenBank/DDBJ databases">
        <authorList>
            <person name="Li T."/>
            <person name="Hu X."/>
            <person name="Zhang T."/>
            <person name="Song X."/>
            <person name="Zhang H."/>
            <person name="Dai N."/>
            <person name="Sheng W."/>
            <person name="Hou X."/>
            <person name="Wei L."/>
        </authorList>
    </citation>
    <scope>NUCLEOTIDE SEQUENCE</scope>
    <source>
        <strain evidence="12">K16</strain>
        <tissue evidence="12">Leaf</tissue>
    </source>
</reference>
<evidence type="ECO:0000259" key="11">
    <source>
        <dbReference type="PROSITE" id="PS50011"/>
    </source>
</evidence>
<accession>A0AAE1WNA0</accession>
<feature type="region of interest" description="Disordered" evidence="10">
    <location>
        <begin position="381"/>
        <end position="412"/>
    </location>
</feature>
<keyword evidence="5" id="KW-0547">Nucleotide-binding</keyword>
<dbReference type="CDD" id="cd05574">
    <property type="entry name" value="STKc_phototropin_like"/>
    <property type="match status" value="1"/>
</dbReference>
<feature type="domain" description="Protein kinase" evidence="11">
    <location>
        <begin position="583"/>
        <end position="916"/>
    </location>
</feature>
<dbReference type="Proteomes" id="UP001289374">
    <property type="component" value="Unassembled WGS sequence"/>
</dbReference>
<evidence type="ECO:0000256" key="8">
    <source>
        <dbReference type="ARBA" id="ARBA00047899"/>
    </source>
</evidence>
<keyword evidence="6 12" id="KW-0418">Kinase</keyword>
<dbReference type="FunFam" id="1.10.510.10:FF:000020">
    <property type="entry name" value="serine/threonine-protein kinase D6PK-like"/>
    <property type="match status" value="1"/>
</dbReference>
<evidence type="ECO:0000256" key="4">
    <source>
        <dbReference type="ARBA" id="ARBA00022679"/>
    </source>
</evidence>
<evidence type="ECO:0000256" key="3">
    <source>
        <dbReference type="ARBA" id="ARBA00022527"/>
    </source>
</evidence>
<dbReference type="Pfam" id="PF00069">
    <property type="entry name" value="Pkinase"/>
    <property type="match status" value="2"/>
</dbReference>
<dbReference type="GO" id="GO:0005524">
    <property type="term" value="F:ATP binding"/>
    <property type="evidence" value="ECO:0007669"/>
    <property type="project" value="UniProtKB-KW"/>
</dbReference>
<dbReference type="SMART" id="SM00220">
    <property type="entry name" value="S_TKc"/>
    <property type="match status" value="1"/>
</dbReference>
<evidence type="ECO:0000256" key="9">
    <source>
        <dbReference type="ARBA" id="ARBA00048679"/>
    </source>
</evidence>
<dbReference type="SUPFAM" id="SSF56112">
    <property type="entry name" value="Protein kinase-like (PK-like)"/>
    <property type="match status" value="1"/>
</dbReference>
<feature type="compositionally biased region" description="Polar residues" evidence="10">
    <location>
        <begin position="473"/>
        <end position="504"/>
    </location>
</feature>
<organism evidence="12 13">
    <name type="scientific">Sesamum angolense</name>
    <dbReference type="NCBI Taxonomy" id="2727404"/>
    <lineage>
        <taxon>Eukaryota</taxon>
        <taxon>Viridiplantae</taxon>
        <taxon>Streptophyta</taxon>
        <taxon>Embryophyta</taxon>
        <taxon>Tracheophyta</taxon>
        <taxon>Spermatophyta</taxon>
        <taxon>Magnoliopsida</taxon>
        <taxon>eudicotyledons</taxon>
        <taxon>Gunneridae</taxon>
        <taxon>Pentapetalae</taxon>
        <taxon>asterids</taxon>
        <taxon>lamiids</taxon>
        <taxon>Lamiales</taxon>
        <taxon>Pedaliaceae</taxon>
        <taxon>Sesamum</taxon>
    </lineage>
</organism>
<dbReference type="Gene3D" id="3.30.200.20">
    <property type="entry name" value="Phosphorylase Kinase, domain 1"/>
    <property type="match status" value="1"/>
</dbReference>
<evidence type="ECO:0000313" key="12">
    <source>
        <dbReference type="EMBL" id="KAK4396489.1"/>
    </source>
</evidence>
<comment type="catalytic activity">
    <reaction evidence="8">
        <text>L-threonyl-[protein] + ATP = O-phospho-L-threonyl-[protein] + ADP + H(+)</text>
        <dbReference type="Rhea" id="RHEA:46608"/>
        <dbReference type="Rhea" id="RHEA-COMP:11060"/>
        <dbReference type="Rhea" id="RHEA-COMP:11605"/>
        <dbReference type="ChEBI" id="CHEBI:15378"/>
        <dbReference type="ChEBI" id="CHEBI:30013"/>
        <dbReference type="ChEBI" id="CHEBI:30616"/>
        <dbReference type="ChEBI" id="CHEBI:61977"/>
        <dbReference type="ChEBI" id="CHEBI:456216"/>
        <dbReference type="EC" id="2.7.11.1"/>
    </reaction>
</comment>
<dbReference type="FunFam" id="1.10.510.10:FF:000028">
    <property type="entry name" value="serine/threonine-protein kinase D6PK-like"/>
    <property type="match status" value="1"/>
</dbReference>
<sequence>MRFRHLLEEKDLVKLVRVGASVITGALCYSNEQEGIMGSSRGHCEIVEVKYEASTVQRPQTFRHVRAQDREQRPPVMKKTHNKALENDINKLFEAVNLRTSKSLDLSDSWRNASKKPMKSAGSHSPGIGFSEPVSLKQALRGLCISQAAEMAAVKRMSMPASPRISESGKITNLYRSVMVEAGGSGCSPAGGVRRTEIPRVKEESTSYSSGTLIQGHQESFKSATQSYCSSPSYSVNPNVKSIKCTSSESGHALAECSGNGVEISLVEGERTRGAAIKLPQPKANSLNQSAPSSPHIAAALVLKDAESSPVPDDISHVSQVNKQASEIVCSQHNSVSALPHHISDGNLSKPDKKISDSNKIASGSIKDAATPLKVGNRAAPKLRRKSKLQTVPASSAVKSNKDVRSTRSTSRVKPVIKNKNLVIKKSKKVGGTTDGNLKASYEVNSDRDHSSGQLICQRCQCSLTDTSKDSSKNPPETTSTEAFTGSRNCDTNKSDSIPTSWENRGTPAVKVNMNPKSTEKGDISQSSKSSICDFSSSTTSLSEESSLSGSTYGNRPHMSKDMRWGAIDRVRKQYGFLGLSHFNLLKKLGSGDIGTVYLAELIGTNCPFAIKVMDNDFLARRKKMPRAQTEREILRMLDHPFLPTLYAQFTSDNLACLVMEFCPGGDLHVLRQKQPGRYFPEQAARFYVAEVLLALEYLHMLGIVYRDLKPENILVREDGHIMLTDFDLSLRCSVNPTLVKSSSVGIEPPRVSGPCAGSNCIDPFCAGPSCKVSCFSPRIIPSTARARKLKAEAAAQARSLPQLVAEPTEARSNSFVGTHEYLAPEIIKGEGHGSAVDWWTFGVLLYELLYGKTPFKGAGNEETLANVVLQNLKFPDSPIVSFQARDLIRGLLVKEPECRLGTETGAAEIKRHPFFEGLNWALIRCAVPPQIPEFYDAGNSHLAPQEKGEKFMGYSANGEQLEFELF</sequence>
<evidence type="ECO:0000256" key="5">
    <source>
        <dbReference type="ARBA" id="ARBA00022741"/>
    </source>
</evidence>
<evidence type="ECO:0000256" key="2">
    <source>
        <dbReference type="ARBA" id="ARBA00012513"/>
    </source>
</evidence>
<comment type="catalytic activity">
    <reaction evidence="9">
        <text>L-seryl-[protein] + ATP = O-phospho-L-seryl-[protein] + ADP + H(+)</text>
        <dbReference type="Rhea" id="RHEA:17989"/>
        <dbReference type="Rhea" id="RHEA-COMP:9863"/>
        <dbReference type="Rhea" id="RHEA-COMP:11604"/>
        <dbReference type="ChEBI" id="CHEBI:15378"/>
        <dbReference type="ChEBI" id="CHEBI:29999"/>
        <dbReference type="ChEBI" id="CHEBI:30616"/>
        <dbReference type="ChEBI" id="CHEBI:83421"/>
        <dbReference type="ChEBI" id="CHEBI:456216"/>
        <dbReference type="EC" id="2.7.11.1"/>
    </reaction>
</comment>
<dbReference type="InterPro" id="IPR008271">
    <property type="entry name" value="Ser/Thr_kinase_AS"/>
</dbReference>
<keyword evidence="7" id="KW-0067">ATP-binding</keyword>
<evidence type="ECO:0000256" key="6">
    <source>
        <dbReference type="ARBA" id="ARBA00022777"/>
    </source>
</evidence>
<evidence type="ECO:0000256" key="1">
    <source>
        <dbReference type="ARBA" id="ARBA00009903"/>
    </source>
</evidence>
<comment type="similarity">
    <text evidence="1">Belongs to the protein kinase superfamily. AGC Ser/Thr protein kinase family.</text>
</comment>
<dbReference type="PROSITE" id="PS00108">
    <property type="entry name" value="PROTEIN_KINASE_ST"/>
    <property type="match status" value="1"/>
</dbReference>
<dbReference type="EMBL" id="JACGWL010000008">
    <property type="protein sequence ID" value="KAK4396489.1"/>
    <property type="molecule type" value="Genomic_DNA"/>
</dbReference>
<evidence type="ECO:0000256" key="10">
    <source>
        <dbReference type="SAM" id="MobiDB-lite"/>
    </source>
</evidence>